<name>A0ABZ2KUT0_9BACT</name>
<accession>A0ABZ2KUT0</accession>
<dbReference type="EMBL" id="CP089983">
    <property type="protein sequence ID" value="WXB01840.1"/>
    <property type="molecule type" value="Genomic_DNA"/>
</dbReference>
<evidence type="ECO:0000313" key="2">
    <source>
        <dbReference type="Proteomes" id="UP001374803"/>
    </source>
</evidence>
<evidence type="ECO:0008006" key="3">
    <source>
        <dbReference type="Google" id="ProtNLM"/>
    </source>
</evidence>
<evidence type="ECO:0000313" key="1">
    <source>
        <dbReference type="EMBL" id="WXB01840.1"/>
    </source>
</evidence>
<keyword evidence="2" id="KW-1185">Reference proteome</keyword>
<gene>
    <name evidence="1" type="ORF">LVJ94_33595</name>
</gene>
<dbReference type="Proteomes" id="UP001374803">
    <property type="component" value="Chromosome"/>
</dbReference>
<dbReference type="RefSeq" id="WP_394831459.1">
    <property type="nucleotide sequence ID" value="NZ_CP089929.1"/>
</dbReference>
<proteinExistence type="predicted"/>
<protein>
    <recommendedName>
        <fullName evidence="3">Alkylmercury lyase</fullName>
    </recommendedName>
</protein>
<reference evidence="1" key="1">
    <citation type="submission" date="2021-12" db="EMBL/GenBank/DDBJ databases">
        <title>Discovery of the Pendulisporaceae a myxobacterial family with distinct sporulation behavior and unique specialized metabolism.</title>
        <authorList>
            <person name="Garcia R."/>
            <person name="Popoff A."/>
            <person name="Bader C.D."/>
            <person name="Loehr J."/>
            <person name="Walesch S."/>
            <person name="Walt C."/>
            <person name="Boldt J."/>
            <person name="Bunk B."/>
            <person name="Haeckl F.J.F.P.J."/>
            <person name="Gunesch A.P."/>
            <person name="Birkelbach J."/>
            <person name="Nuebel U."/>
            <person name="Pietschmann T."/>
            <person name="Bach T."/>
            <person name="Mueller R."/>
        </authorList>
    </citation>
    <scope>NUCLEOTIDE SEQUENCE</scope>
    <source>
        <strain evidence="1">MSr11367</strain>
    </source>
</reference>
<sequence length="129" mass="13443">MMKRIEVLMFDGCPHVDATVARASAAARAAGIPADVTVVRIASEEEAIRERFLGSPTVRVDGIDIDPAVAAGTDFGLQCRLYTVDGQLQGTPPDEWIVLALGGSAPLLVVTSFLGDGSVASPCCTGRKD</sequence>
<organism evidence="1 2">
    <name type="scientific">Pendulispora rubella</name>
    <dbReference type="NCBI Taxonomy" id="2741070"/>
    <lineage>
        <taxon>Bacteria</taxon>
        <taxon>Pseudomonadati</taxon>
        <taxon>Myxococcota</taxon>
        <taxon>Myxococcia</taxon>
        <taxon>Myxococcales</taxon>
        <taxon>Sorangiineae</taxon>
        <taxon>Pendulisporaceae</taxon>
        <taxon>Pendulispora</taxon>
    </lineage>
</organism>